<evidence type="ECO:0000313" key="2">
    <source>
        <dbReference type="EMBL" id="KAJ4481298.1"/>
    </source>
</evidence>
<dbReference type="AlphaFoldDB" id="A0A9W9AF05"/>
<feature type="signal peptide" evidence="1">
    <location>
        <begin position="1"/>
        <end position="24"/>
    </location>
</feature>
<sequence length="192" mass="21592">MRLSTLPAAYIWSLVLCLFSLVCATPLPMSHRSVQLSSTSVKHTESLQARGLPYSETLKPKPKQSLHHVLFYSSGGEFVYCHQNRVFENAIHYYRVSTILPTIPATWMPVNQYLGNLTDQVRTKVIQNIHPCCPSCDIFLPSNWRGKTDTRGSHSVNRTKPKYTEFPDVADQAVIDNLWPAECLDLPASGST</sequence>
<proteinExistence type="predicted"/>
<dbReference type="EMBL" id="JAOTPV010000006">
    <property type="protein sequence ID" value="KAJ4481298.1"/>
    <property type="molecule type" value="Genomic_DNA"/>
</dbReference>
<keyword evidence="1" id="KW-0732">Signal</keyword>
<dbReference type="Proteomes" id="UP001150266">
    <property type="component" value="Unassembled WGS sequence"/>
</dbReference>
<gene>
    <name evidence="2" type="ORF">J3R30DRAFT_3466731</name>
</gene>
<feature type="chain" id="PRO_5040981686" evidence="1">
    <location>
        <begin position="25"/>
        <end position="192"/>
    </location>
</feature>
<protein>
    <submittedName>
        <fullName evidence="2">Uncharacterized protein</fullName>
    </submittedName>
</protein>
<evidence type="ECO:0000313" key="3">
    <source>
        <dbReference type="Proteomes" id="UP001150266"/>
    </source>
</evidence>
<name>A0A9W9AF05_9AGAR</name>
<comment type="caution">
    <text evidence="2">The sequence shown here is derived from an EMBL/GenBank/DDBJ whole genome shotgun (WGS) entry which is preliminary data.</text>
</comment>
<keyword evidence="3" id="KW-1185">Reference proteome</keyword>
<reference evidence="2" key="1">
    <citation type="submission" date="2022-08" db="EMBL/GenBank/DDBJ databases">
        <title>A Global Phylogenomic Analysis of the Shiitake Genus Lentinula.</title>
        <authorList>
            <consortium name="DOE Joint Genome Institute"/>
            <person name="Sierra-Patev S."/>
            <person name="Min B."/>
            <person name="Naranjo-Ortiz M."/>
            <person name="Looney B."/>
            <person name="Konkel Z."/>
            <person name="Slot J.C."/>
            <person name="Sakamoto Y."/>
            <person name="Steenwyk J.L."/>
            <person name="Rokas A."/>
            <person name="Carro J."/>
            <person name="Camarero S."/>
            <person name="Ferreira P."/>
            <person name="Molpeceres G."/>
            <person name="Ruiz-Duenas F.J."/>
            <person name="Serrano A."/>
            <person name="Henrissat B."/>
            <person name="Drula E."/>
            <person name="Hughes K.W."/>
            <person name="Mata J.L."/>
            <person name="Ishikawa N.K."/>
            <person name="Vargas-Isla R."/>
            <person name="Ushijima S."/>
            <person name="Smith C.A."/>
            <person name="Ahrendt S."/>
            <person name="Andreopoulos W."/>
            <person name="He G."/>
            <person name="Labutti K."/>
            <person name="Lipzen A."/>
            <person name="Ng V."/>
            <person name="Riley R."/>
            <person name="Sandor L."/>
            <person name="Barry K."/>
            <person name="Martinez A.T."/>
            <person name="Xiao Y."/>
            <person name="Gibbons J.G."/>
            <person name="Terashima K."/>
            <person name="Grigoriev I.V."/>
            <person name="Hibbett D.S."/>
        </authorList>
    </citation>
    <scope>NUCLEOTIDE SEQUENCE</scope>
    <source>
        <strain evidence="2">JLM2183</strain>
    </source>
</reference>
<evidence type="ECO:0000256" key="1">
    <source>
        <dbReference type="SAM" id="SignalP"/>
    </source>
</evidence>
<organism evidence="2 3">
    <name type="scientific">Lentinula aciculospora</name>
    <dbReference type="NCBI Taxonomy" id="153920"/>
    <lineage>
        <taxon>Eukaryota</taxon>
        <taxon>Fungi</taxon>
        <taxon>Dikarya</taxon>
        <taxon>Basidiomycota</taxon>
        <taxon>Agaricomycotina</taxon>
        <taxon>Agaricomycetes</taxon>
        <taxon>Agaricomycetidae</taxon>
        <taxon>Agaricales</taxon>
        <taxon>Marasmiineae</taxon>
        <taxon>Omphalotaceae</taxon>
        <taxon>Lentinula</taxon>
    </lineage>
</organism>
<accession>A0A9W9AF05</accession>